<dbReference type="AlphaFoldDB" id="A0A0V0YVT9"/>
<sequence length="69" mass="7213">MIKFTILRSAPDSFEKAVKIAAREEFMINEVTAASACASVVTTAADVKKETAGNEGETGSTAAIHAEQP</sequence>
<reference evidence="2 3" key="1">
    <citation type="submission" date="2015-01" db="EMBL/GenBank/DDBJ databases">
        <title>Evolution of Trichinella species and genotypes.</title>
        <authorList>
            <person name="Korhonen P.K."/>
            <person name="Edoardo P."/>
            <person name="Giuseppe L.R."/>
            <person name="Gasser R.B."/>
        </authorList>
    </citation>
    <scope>NUCLEOTIDE SEQUENCE [LARGE SCALE GENOMIC DNA]</scope>
    <source>
        <strain evidence="2">ISS120</strain>
    </source>
</reference>
<feature type="region of interest" description="Disordered" evidence="1">
    <location>
        <begin position="49"/>
        <end position="69"/>
    </location>
</feature>
<dbReference type="STRING" id="45882.A0A0V0YVT9"/>
<feature type="non-terminal residue" evidence="2">
    <location>
        <position position="69"/>
    </location>
</feature>
<evidence type="ECO:0000256" key="1">
    <source>
        <dbReference type="SAM" id="MobiDB-lite"/>
    </source>
</evidence>
<protein>
    <submittedName>
        <fullName evidence="2">Uncharacterized protein</fullName>
    </submittedName>
</protein>
<evidence type="ECO:0000313" key="2">
    <source>
        <dbReference type="EMBL" id="KRY04398.1"/>
    </source>
</evidence>
<dbReference type="Proteomes" id="UP000054653">
    <property type="component" value="Unassembled WGS sequence"/>
</dbReference>
<dbReference type="EMBL" id="JYDI01005691">
    <property type="protein sequence ID" value="KRY04398.1"/>
    <property type="molecule type" value="Genomic_DNA"/>
</dbReference>
<dbReference type="OrthoDB" id="154058at2759"/>
<comment type="caution">
    <text evidence="2">The sequence shown here is derived from an EMBL/GenBank/DDBJ whole genome shotgun (WGS) entry which is preliminary data.</text>
</comment>
<accession>A0A0V0YVT9</accession>
<organism evidence="2 3">
    <name type="scientific">Trichinella britovi</name>
    <name type="common">Parasitic roundworm</name>
    <dbReference type="NCBI Taxonomy" id="45882"/>
    <lineage>
        <taxon>Eukaryota</taxon>
        <taxon>Metazoa</taxon>
        <taxon>Ecdysozoa</taxon>
        <taxon>Nematoda</taxon>
        <taxon>Enoplea</taxon>
        <taxon>Dorylaimia</taxon>
        <taxon>Trichinellida</taxon>
        <taxon>Trichinellidae</taxon>
        <taxon>Trichinella</taxon>
    </lineage>
</organism>
<keyword evidence="3" id="KW-1185">Reference proteome</keyword>
<proteinExistence type="predicted"/>
<name>A0A0V0YVT9_TRIBR</name>
<gene>
    <name evidence="2" type="ORF">T03_1614</name>
</gene>
<evidence type="ECO:0000313" key="3">
    <source>
        <dbReference type="Proteomes" id="UP000054653"/>
    </source>
</evidence>